<dbReference type="AlphaFoldDB" id="A0A8J5R2W5"/>
<comment type="caution">
    <text evidence="2">The sequence shown here is derived from an EMBL/GenBank/DDBJ whole genome shotgun (WGS) entry which is preliminary data.</text>
</comment>
<sequence>MADTKMSGYNANSPTYLPFPLVISRGTRAIKSALESPEEANKKLKTDLVDLEEDKNSKAQINIKPKAATSPRRRIKTTSIDDRNSNSEEKLAVKNKPETEETLREEIDEEEEESSDDQREIATLNLLGQLFQVLALQYQKVFGEQNNLSGTNSTSVLSKSDVDDEEQEDYGDYSYESVPTQIDSPETERKIVKKEKRKAEIQIEEKDKVQRINFNSTTMAKPLD</sequence>
<feature type="compositionally biased region" description="Acidic residues" evidence="1">
    <location>
        <begin position="162"/>
        <end position="171"/>
    </location>
</feature>
<organism evidence="2 3">
    <name type="scientific">Cotesia typhae</name>
    <dbReference type="NCBI Taxonomy" id="2053667"/>
    <lineage>
        <taxon>Eukaryota</taxon>
        <taxon>Metazoa</taxon>
        <taxon>Ecdysozoa</taxon>
        <taxon>Arthropoda</taxon>
        <taxon>Hexapoda</taxon>
        <taxon>Insecta</taxon>
        <taxon>Pterygota</taxon>
        <taxon>Neoptera</taxon>
        <taxon>Endopterygota</taxon>
        <taxon>Hymenoptera</taxon>
        <taxon>Apocrita</taxon>
        <taxon>Ichneumonoidea</taxon>
        <taxon>Braconidae</taxon>
        <taxon>Microgastrinae</taxon>
        <taxon>Cotesia</taxon>
    </lineage>
</organism>
<keyword evidence="3" id="KW-1185">Reference proteome</keyword>
<gene>
    <name evidence="2" type="ORF">G9C98_004789</name>
</gene>
<dbReference type="Proteomes" id="UP000729913">
    <property type="component" value="Unassembled WGS sequence"/>
</dbReference>
<name>A0A8J5R2W5_9HYME</name>
<protein>
    <submittedName>
        <fullName evidence="2">Uncharacterized protein</fullName>
    </submittedName>
</protein>
<evidence type="ECO:0000313" key="2">
    <source>
        <dbReference type="EMBL" id="KAG8036209.1"/>
    </source>
</evidence>
<accession>A0A8J5R2W5</accession>
<feature type="compositionally biased region" description="Acidic residues" evidence="1">
    <location>
        <begin position="106"/>
        <end position="115"/>
    </location>
</feature>
<feature type="compositionally biased region" description="Basic and acidic residues" evidence="1">
    <location>
        <begin position="79"/>
        <end position="105"/>
    </location>
</feature>
<reference evidence="2" key="1">
    <citation type="submission" date="2020-03" db="EMBL/GenBank/DDBJ databases">
        <authorList>
            <person name="Chebbi M.A."/>
            <person name="Drezen J.M."/>
        </authorList>
    </citation>
    <scope>NUCLEOTIDE SEQUENCE</scope>
    <source>
        <tissue evidence="2">Whole body</tissue>
    </source>
</reference>
<evidence type="ECO:0000313" key="3">
    <source>
        <dbReference type="Proteomes" id="UP000729913"/>
    </source>
</evidence>
<dbReference type="EMBL" id="JAAOIC020000049">
    <property type="protein sequence ID" value="KAG8036209.1"/>
    <property type="molecule type" value="Genomic_DNA"/>
</dbReference>
<feature type="compositionally biased region" description="Polar residues" evidence="1">
    <location>
        <begin position="146"/>
        <end position="158"/>
    </location>
</feature>
<feature type="region of interest" description="Disordered" evidence="1">
    <location>
        <begin position="146"/>
        <end position="191"/>
    </location>
</feature>
<dbReference type="OrthoDB" id="10266654at2759"/>
<reference evidence="2" key="2">
    <citation type="submission" date="2021-04" db="EMBL/GenBank/DDBJ databases">
        <title>Genome-wide patterns of bracovirus chromosomal integration into multiple host tissues during parasitism.</title>
        <authorList>
            <person name="Chebbi M.A.C."/>
        </authorList>
    </citation>
    <scope>NUCLEOTIDE SEQUENCE</scope>
    <source>
        <tissue evidence="2">Whole body</tissue>
    </source>
</reference>
<feature type="region of interest" description="Disordered" evidence="1">
    <location>
        <begin position="55"/>
        <end position="118"/>
    </location>
</feature>
<evidence type="ECO:0000256" key="1">
    <source>
        <dbReference type="SAM" id="MobiDB-lite"/>
    </source>
</evidence>
<proteinExistence type="predicted"/>